<dbReference type="SMART" id="SM01115">
    <property type="entry name" value="cwf21"/>
    <property type="match status" value="1"/>
</dbReference>
<feature type="compositionally biased region" description="Acidic residues" evidence="7">
    <location>
        <begin position="161"/>
        <end position="170"/>
    </location>
</feature>
<keyword evidence="6" id="KW-0539">Nucleus</keyword>
<feature type="compositionally biased region" description="Basic and acidic residues" evidence="7">
    <location>
        <begin position="238"/>
        <end position="247"/>
    </location>
</feature>
<dbReference type="EMBL" id="JACMSC010000009">
    <property type="protein sequence ID" value="KAG6507128.1"/>
    <property type="molecule type" value="Genomic_DNA"/>
</dbReference>
<comment type="similarity">
    <text evidence="2">Belongs to the CWC21 family.</text>
</comment>
<evidence type="ECO:0000259" key="8">
    <source>
        <dbReference type="SMART" id="SM01115"/>
    </source>
</evidence>
<evidence type="ECO:0000256" key="7">
    <source>
        <dbReference type="SAM" id="MobiDB-lite"/>
    </source>
</evidence>
<dbReference type="CDD" id="cd21373">
    <property type="entry name" value="cwf21_SRRM2-like"/>
    <property type="match status" value="1"/>
</dbReference>
<feature type="compositionally biased region" description="Basic and acidic residues" evidence="7">
    <location>
        <begin position="257"/>
        <end position="269"/>
    </location>
</feature>
<feature type="region of interest" description="Disordered" evidence="7">
    <location>
        <begin position="100"/>
        <end position="312"/>
    </location>
</feature>
<feature type="domain" description="CWF21" evidence="8">
    <location>
        <begin position="56"/>
        <end position="101"/>
    </location>
</feature>
<reference evidence="9 10" key="1">
    <citation type="submission" date="2020-08" db="EMBL/GenBank/DDBJ databases">
        <title>Plant Genome Project.</title>
        <authorList>
            <person name="Zhang R.-G."/>
        </authorList>
    </citation>
    <scope>NUCLEOTIDE SEQUENCE [LARGE SCALE GENOMIC DNA]</scope>
    <source>
        <tissue evidence="9">Rhizome</tissue>
    </source>
</reference>
<dbReference type="InterPro" id="IPR051372">
    <property type="entry name" value="CWC21"/>
</dbReference>
<organism evidence="9 10">
    <name type="scientific">Zingiber officinale</name>
    <name type="common">Ginger</name>
    <name type="synonym">Amomum zingiber</name>
    <dbReference type="NCBI Taxonomy" id="94328"/>
    <lineage>
        <taxon>Eukaryota</taxon>
        <taxon>Viridiplantae</taxon>
        <taxon>Streptophyta</taxon>
        <taxon>Embryophyta</taxon>
        <taxon>Tracheophyta</taxon>
        <taxon>Spermatophyta</taxon>
        <taxon>Magnoliopsida</taxon>
        <taxon>Liliopsida</taxon>
        <taxon>Zingiberales</taxon>
        <taxon>Zingiberaceae</taxon>
        <taxon>Zingiber</taxon>
    </lineage>
</organism>
<dbReference type="PANTHER" id="PTHR36562">
    <property type="entry name" value="SERINE/ARGININE REPETITIVE MATRIX 2"/>
    <property type="match status" value="1"/>
</dbReference>
<sequence length="312" mass="35612">MYNGIGLQTPRGSGTNGYIQTSKFFVRPRPSTARPDAAISGSKPEGAVRKPNKEILEHDRKRKVRLKLLILQETLTDQGYTEAEIAEKLAEAKKTLEAEFAAAASQDGGSGDGRRDRPPLPNKRFAGTQSHQIAARKEKQMETMRAALGIKDEQQEQKMLDEEDLEPGEFIDDKPQQEKKDMISDEHQDKNQDRKSVNKIEKQMGEAKNESRISRIDKSKHRIKYYAKGKYDDDSDSEISKSIDEQKTKHRRSKRQKSMDAIKKWEKQKQNHNNETNYSDSDGDSSSGNFGRKQIAKHKKKLKGHATGRFRR</sequence>
<dbReference type="Proteomes" id="UP000734854">
    <property type="component" value="Unassembled WGS sequence"/>
</dbReference>
<proteinExistence type="inferred from homology"/>
<evidence type="ECO:0000256" key="4">
    <source>
        <dbReference type="ARBA" id="ARBA00022728"/>
    </source>
</evidence>
<dbReference type="Pfam" id="PF08312">
    <property type="entry name" value="cwf21"/>
    <property type="match status" value="1"/>
</dbReference>
<evidence type="ECO:0000256" key="2">
    <source>
        <dbReference type="ARBA" id="ARBA00005954"/>
    </source>
</evidence>
<evidence type="ECO:0000256" key="6">
    <source>
        <dbReference type="ARBA" id="ARBA00023242"/>
    </source>
</evidence>
<dbReference type="GO" id="GO:0005681">
    <property type="term" value="C:spliceosomal complex"/>
    <property type="evidence" value="ECO:0007669"/>
    <property type="project" value="UniProtKB-KW"/>
</dbReference>
<dbReference type="InterPro" id="IPR013170">
    <property type="entry name" value="mRNA_splic_Cwf21_dom"/>
</dbReference>
<dbReference type="AlphaFoldDB" id="A0A8J5L5P3"/>
<dbReference type="OrthoDB" id="10267305at2759"/>
<evidence type="ECO:0000256" key="3">
    <source>
        <dbReference type="ARBA" id="ARBA00022664"/>
    </source>
</evidence>
<evidence type="ECO:0000256" key="5">
    <source>
        <dbReference type="ARBA" id="ARBA00023187"/>
    </source>
</evidence>
<feature type="compositionally biased region" description="Basic residues" evidence="7">
    <location>
        <begin position="294"/>
        <end position="312"/>
    </location>
</feature>
<dbReference type="GO" id="GO:0008380">
    <property type="term" value="P:RNA splicing"/>
    <property type="evidence" value="ECO:0007669"/>
    <property type="project" value="UniProtKB-KW"/>
</dbReference>
<keyword evidence="3" id="KW-0507">mRNA processing</keyword>
<evidence type="ECO:0000313" key="10">
    <source>
        <dbReference type="Proteomes" id="UP000734854"/>
    </source>
</evidence>
<name>A0A8J5L5P3_ZINOF</name>
<dbReference type="GO" id="GO:0006397">
    <property type="term" value="P:mRNA processing"/>
    <property type="evidence" value="ECO:0007669"/>
    <property type="project" value="UniProtKB-KW"/>
</dbReference>
<feature type="region of interest" description="Disordered" evidence="7">
    <location>
        <begin position="27"/>
        <end position="53"/>
    </location>
</feature>
<feature type="compositionally biased region" description="Basic and acidic residues" evidence="7">
    <location>
        <begin position="171"/>
        <end position="217"/>
    </location>
</feature>
<feature type="compositionally biased region" description="Basic residues" evidence="7">
    <location>
        <begin position="218"/>
        <end position="227"/>
    </location>
</feature>
<accession>A0A8J5L5P3</accession>
<keyword evidence="5" id="KW-0508">mRNA splicing</keyword>
<evidence type="ECO:0000256" key="1">
    <source>
        <dbReference type="ARBA" id="ARBA00004123"/>
    </source>
</evidence>
<keyword evidence="4" id="KW-0747">Spliceosome</keyword>
<evidence type="ECO:0000313" key="9">
    <source>
        <dbReference type="EMBL" id="KAG6507128.1"/>
    </source>
</evidence>
<feature type="compositionally biased region" description="Basic and acidic residues" evidence="7">
    <location>
        <begin position="150"/>
        <end position="160"/>
    </location>
</feature>
<gene>
    <name evidence="9" type="ORF">ZIOFF_032469</name>
</gene>
<comment type="caution">
    <text evidence="9">The sequence shown here is derived from an EMBL/GenBank/DDBJ whole genome shotgun (WGS) entry which is preliminary data.</text>
</comment>
<keyword evidence="10" id="KW-1185">Reference proteome</keyword>
<comment type="subcellular location">
    <subcellularLocation>
        <location evidence="1">Nucleus</location>
    </subcellularLocation>
</comment>
<protein>
    <recommendedName>
        <fullName evidence="8">CWF21 domain-containing protein</fullName>
    </recommendedName>
</protein>
<dbReference type="PANTHER" id="PTHR36562:SF5">
    <property type="entry name" value="SERINE_ARGININE REPETITIVE MATRIX 2"/>
    <property type="match status" value="1"/>
</dbReference>